<accession>A0A849P631</accession>
<dbReference type="Proteomes" id="UP000537862">
    <property type="component" value="Unassembled WGS sequence"/>
</dbReference>
<evidence type="ECO:0000313" key="2">
    <source>
        <dbReference type="Proteomes" id="UP000537862"/>
    </source>
</evidence>
<gene>
    <name evidence="1" type="ORF">HKX39_10540</name>
</gene>
<protein>
    <submittedName>
        <fullName evidence="1">Uncharacterized protein</fullName>
    </submittedName>
</protein>
<organism evidence="1 2">
    <name type="scientific">Pelistega suis</name>
    <dbReference type="NCBI Taxonomy" id="1631957"/>
    <lineage>
        <taxon>Bacteria</taxon>
        <taxon>Pseudomonadati</taxon>
        <taxon>Pseudomonadota</taxon>
        <taxon>Betaproteobacteria</taxon>
        <taxon>Burkholderiales</taxon>
        <taxon>Alcaligenaceae</taxon>
        <taxon>Pelistega</taxon>
    </lineage>
</organism>
<dbReference type="AlphaFoldDB" id="A0A849P631"/>
<name>A0A849P631_9BURK</name>
<proteinExistence type="predicted"/>
<sequence length="284" mass="33409">MMFLSEKDLYNSFSQIYTDLNQIPYESIKLDDFGRGINAYNFIQEHGDELFDYLVEPFRRWQPSTYHYLSKGKLFYAVHKSPYPNFDDITQLGLIVNNRACYIKYTAYTYEEGKNDYPTIPLAILNSWLYRAQGWDVAESIAIDIHRGVLPSAVTYSMSPIYSLLREMADRERRVLPQYAEFLEAKFNHAFRQTYQTEEFMDADKYFELRCLLDTRLSDDWGKNGFQLFVSSHNTERNVYVVPRTDVMQIKKLSHPAEAIDSYAAHLLSGKEGEFDFLQYAEDF</sequence>
<comment type="caution">
    <text evidence="1">The sequence shown here is derived from an EMBL/GenBank/DDBJ whole genome shotgun (WGS) entry which is preliminary data.</text>
</comment>
<keyword evidence="2" id="KW-1185">Reference proteome</keyword>
<reference evidence="1 2" key="1">
    <citation type="submission" date="2020-05" db="EMBL/GenBank/DDBJ databases">
        <authorList>
            <person name="Niu N."/>
        </authorList>
    </citation>
    <scope>NUCLEOTIDE SEQUENCE [LARGE SCALE GENOMIC DNA]</scope>
    <source>
        <strain evidence="1 2">3340-03</strain>
    </source>
</reference>
<dbReference type="EMBL" id="JABGBN010000017">
    <property type="protein sequence ID" value="NOL52596.1"/>
    <property type="molecule type" value="Genomic_DNA"/>
</dbReference>
<evidence type="ECO:0000313" key="1">
    <source>
        <dbReference type="EMBL" id="NOL52596.1"/>
    </source>
</evidence>